<organism evidence="3 4">
    <name type="scientific">Saitozyma podzolica</name>
    <dbReference type="NCBI Taxonomy" id="1890683"/>
    <lineage>
        <taxon>Eukaryota</taxon>
        <taxon>Fungi</taxon>
        <taxon>Dikarya</taxon>
        <taxon>Basidiomycota</taxon>
        <taxon>Agaricomycotina</taxon>
        <taxon>Tremellomycetes</taxon>
        <taxon>Tremellales</taxon>
        <taxon>Trimorphomycetaceae</taxon>
        <taxon>Saitozyma</taxon>
    </lineage>
</organism>
<dbReference type="OrthoDB" id="2796951at2759"/>
<name>A0A427YVD3_9TREE</name>
<accession>A0A427YVD3</accession>
<dbReference type="EMBL" id="RSCD01000001">
    <property type="protein sequence ID" value="RSH95009.1"/>
    <property type="molecule type" value="Genomic_DNA"/>
</dbReference>
<dbReference type="Proteomes" id="UP000279259">
    <property type="component" value="Unassembled WGS sequence"/>
</dbReference>
<sequence length="570" mass="61195">MTKTDPSSTMSPRAITLALCLFLLGWASKSVVAGLVEQTILTLPAKMPVFAEQLSPNLAAFSIEMDHWPDWAGLAVGQPNAFVLQLLENLRERVGVPPSIRVGADSEDRSIVDLSYQVGNATFPPPSANVPYPEASEVRIGQDWYALSSNFLPGTHFTWGLNLRSLNRTETLAQASLLGDTFQGARAASLRNITDVTLELVEVGNEPDLYSNTAVPGVVGYTTWTPSTYSSTWSEYAKGVMGFMDFSGTTRFQTGALGAGETWRPFNVRSVLEAGLLDDPDVRNKTTVFSQHLYTGVFAAGMSITPGQLMEKRNVRQIVAQRGNDIVAARRASLTYVLGETNSYANHGAPGISNTAESAIWGVDYMLYCASLGVARTHFHNGVGYAYNVLQPIAGVDDGTNTNPPRAHIMPLYHAFLVVDEAIGSSGNSWVAELGTTNGTGVGSLNTVLAAYGIWEGAQTHNQTGGGSQGEGAVKRVALINSVPYLPVNGTRDDRYALDVYLGGKGWDASRNATIKRLFTPTTNSSHGLTWANQSFDTTDGKPAGRVVEEPLVNGTLHTYASEVVLITFS</sequence>
<dbReference type="PANTHER" id="PTHR36183:SF2">
    <property type="entry name" value="BETA-GLUCURONIDASE C-TERMINAL DOMAIN-CONTAINING PROTEIN"/>
    <property type="match status" value="1"/>
</dbReference>
<dbReference type="Gene3D" id="3.20.20.80">
    <property type="entry name" value="Glycosidases"/>
    <property type="match status" value="1"/>
</dbReference>
<keyword evidence="4" id="KW-1185">Reference proteome</keyword>
<reference evidence="3 4" key="1">
    <citation type="submission" date="2018-11" db="EMBL/GenBank/DDBJ databases">
        <title>Genome sequence of Saitozyma podzolica DSM 27192.</title>
        <authorList>
            <person name="Aliyu H."/>
            <person name="Gorte O."/>
            <person name="Ochsenreither K."/>
        </authorList>
    </citation>
    <scope>NUCLEOTIDE SEQUENCE [LARGE SCALE GENOMIC DNA]</scope>
    <source>
        <strain evidence="3 4">DSM 27192</strain>
    </source>
</reference>
<proteinExistence type="predicted"/>
<dbReference type="AlphaFoldDB" id="A0A427YVD3"/>
<dbReference type="Pfam" id="PF16862">
    <property type="entry name" value="Glyco_hydro_79C"/>
    <property type="match status" value="1"/>
</dbReference>
<dbReference type="SUPFAM" id="SSF51445">
    <property type="entry name" value="(Trans)glycosidases"/>
    <property type="match status" value="1"/>
</dbReference>
<dbReference type="InterPro" id="IPR031728">
    <property type="entry name" value="GlcAase_C"/>
</dbReference>
<comment type="caution">
    <text evidence="3">The sequence shown here is derived from an EMBL/GenBank/DDBJ whole genome shotgun (WGS) entry which is preliminary data.</text>
</comment>
<dbReference type="PANTHER" id="PTHR36183">
    <property type="entry name" value="BETA-GLUCURONIDASE"/>
    <property type="match status" value="1"/>
</dbReference>
<evidence type="ECO:0000256" key="1">
    <source>
        <dbReference type="SAM" id="SignalP"/>
    </source>
</evidence>
<evidence type="ECO:0000313" key="4">
    <source>
        <dbReference type="Proteomes" id="UP000279259"/>
    </source>
</evidence>
<evidence type="ECO:0000313" key="3">
    <source>
        <dbReference type="EMBL" id="RSH95009.1"/>
    </source>
</evidence>
<keyword evidence="1" id="KW-0732">Signal</keyword>
<feature type="signal peptide" evidence="1">
    <location>
        <begin position="1"/>
        <end position="33"/>
    </location>
</feature>
<feature type="domain" description="Beta-glucuronidase C-terminal" evidence="2">
    <location>
        <begin position="471"/>
        <end position="566"/>
    </location>
</feature>
<dbReference type="InterPro" id="IPR017853">
    <property type="entry name" value="GH"/>
</dbReference>
<protein>
    <recommendedName>
        <fullName evidence="2">Beta-glucuronidase C-terminal domain-containing protein</fullName>
    </recommendedName>
</protein>
<gene>
    <name evidence="3" type="ORF">EHS25_000094</name>
</gene>
<feature type="chain" id="PRO_5019476973" description="Beta-glucuronidase C-terminal domain-containing protein" evidence="1">
    <location>
        <begin position="34"/>
        <end position="570"/>
    </location>
</feature>
<dbReference type="InterPro" id="IPR052974">
    <property type="entry name" value="GH79_Enzymes"/>
</dbReference>
<evidence type="ECO:0000259" key="2">
    <source>
        <dbReference type="Pfam" id="PF16862"/>
    </source>
</evidence>